<dbReference type="Proteomes" id="UP000185839">
    <property type="component" value="Unassembled WGS sequence"/>
</dbReference>
<feature type="transmembrane region" description="Helical" evidence="6">
    <location>
        <begin position="50"/>
        <end position="72"/>
    </location>
</feature>
<organism evidence="7 8">
    <name type="scientific">Kaistella chaponensis</name>
    <dbReference type="NCBI Taxonomy" id="713588"/>
    <lineage>
        <taxon>Bacteria</taxon>
        <taxon>Pseudomonadati</taxon>
        <taxon>Bacteroidota</taxon>
        <taxon>Flavobacteriia</taxon>
        <taxon>Flavobacteriales</taxon>
        <taxon>Weeksellaceae</taxon>
        <taxon>Chryseobacterium group</taxon>
        <taxon>Kaistella</taxon>
    </lineage>
</organism>
<evidence type="ECO:0000313" key="7">
    <source>
        <dbReference type="EMBL" id="SIS45144.1"/>
    </source>
</evidence>
<evidence type="ECO:0000256" key="4">
    <source>
        <dbReference type="ARBA" id="ARBA00022989"/>
    </source>
</evidence>
<dbReference type="Pfam" id="PF13440">
    <property type="entry name" value="Polysacc_synt_3"/>
    <property type="match status" value="1"/>
</dbReference>
<protein>
    <submittedName>
        <fullName evidence="7">Membrane protein involved in the export of O-antigen and teichoic acid</fullName>
    </submittedName>
</protein>
<dbReference type="STRING" id="713588.SAMN05421789_101192"/>
<feature type="transmembrane region" description="Helical" evidence="6">
    <location>
        <begin position="115"/>
        <end position="135"/>
    </location>
</feature>
<keyword evidence="5 6" id="KW-0472">Membrane</keyword>
<comment type="subcellular location">
    <subcellularLocation>
        <location evidence="1">Cell membrane</location>
        <topology evidence="1">Multi-pass membrane protein</topology>
    </subcellularLocation>
</comment>
<keyword evidence="3 6" id="KW-0812">Transmembrane</keyword>
<evidence type="ECO:0000313" key="8">
    <source>
        <dbReference type="Proteomes" id="UP000185839"/>
    </source>
</evidence>
<evidence type="ECO:0000256" key="5">
    <source>
        <dbReference type="ARBA" id="ARBA00023136"/>
    </source>
</evidence>
<dbReference type="EMBL" id="FTOI01000001">
    <property type="protein sequence ID" value="SIS45144.1"/>
    <property type="molecule type" value="Genomic_DNA"/>
</dbReference>
<dbReference type="PANTHER" id="PTHR30250:SF28">
    <property type="entry name" value="POLYSACCHARIDE BIOSYNTHESIS PROTEIN"/>
    <property type="match status" value="1"/>
</dbReference>
<evidence type="ECO:0000256" key="1">
    <source>
        <dbReference type="ARBA" id="ARBA00004651"/>
    </source>
</evidence>
<accession>A0A1N7J757</accession>
<dbReference type="AlphaFoldDB" id="A0A1N7J757"/>
<feature type="transmembrane region" description="Helical" evidence="6">
    <location>
        <begin position="18"/>
        <end position="38"/>
    </location>
</feature>
<evidence type="ECO:0000256" key="3">
    <source>
        <dbReference type="ARBA" id="ARBA00022692"/>
    </source>
</evidence>
<keyword evidence="4 6" id="KW-1133">Transmembrane helix</keyword>
<sequence>MKNKILNILSSKSIGNSFLLMFGTGISQLIPVLFSPFLARLYTPAQFGDLAIFMAISILAAMVSSGLYELGIVLPKEDIDAKNILGIICILSSIFFVLSSIVCFLLVQYFKFESFYYLLPFSILFTVSFNAISYWYNRFRKYKLLNFARILQAIVIVSGSFIFSSLESIGLIYGFVAGGFLVFIIFFIIFIKNLSEITWIGMKEQLILHNKFPKIMLPSSLINTFSSYGPVFFIKRYYNSTTLGSYSMTSRVLTAPSSIISTAVGQIFFKDISEFYQKGDLASIRNQFYNSTKVLFFISIAFFLPLFFLGKELMVFVFGATWFQAGEYMEIIAIGSIIKFVVSPLSIILVVLGKINKLAKWQTLYFITTIIIFSIGSLYSIKTLLWIYTAHEIVLYVLYFYIIVKILKNEY</sequence>
<feature type="transmembrane region" description="Helical" evidence="6">
    <location>
        <begin position="364"/>
        <end position="381"/>
    </location>
</feature>
<name>A0A1N7J757_9FLAO</name>
<proteinExistence type="predicted"/>
<keyword evidence="8" id="KW-1185">Reference proteome</keyword>
<dbReference type="InterPro" id="IPR050833">
    <property type="entry name" value="Poly_Biosynth_Transport"/>
</dbReference>
<gene>
    <name evidence="7" type="ORF">SAMN05421789_101192</name>
</gene>
<feature type="transmembrane region" description="Helical" evidence="6">
    <location>
        <begin position="331"/>
        <end position="352"/>
    </location>
</feature>
<dbReference type="GO" id="GO:0005886">
    <property type="term" value="C:plasma membrane"/>
    <property type="evidence" value="ECO:0007669"/>
    <property type="project" value="UniProtKB-SubCell"/>
</dbReference>
<feature type="transmembrane region" description="Helical" evidence="6">
    <location>
        <begin position="387"/>
        <end position="407"/>
    </location>
</feature>
<feature type="transmembrane region" description="Helical" evidence="6">
    <location>
        <begin position="294"/>
        <end position="319"/>
    </location>
</feature>
<keyword evidence="2" id="KW-1003">Cell membrane</keyword>
<evidence type="ECO:0000256" key="6">
    <source>
        <dbReference type="SAM" id="Phobius"/>
    </source>
</evidence>
<evidence type="ECO:0000256" key="2">
    <source>
        <dbReference type="ARBA" id="ARBA00022475"/>
    </source>
</evidence>
<feature type="transmembrane region" description="Helical" evidence="6">
    <location>
        <begin position="147"/>
        <end position="166"/>
    </location>
</feature>
<dbReference type="RefSeq" id="WP_076384448.1">
    <property type="nucleotide sequence ID" value="NZ_FTOI01000001.1"/>
</dbReference>
<feature type="transmembrane region" description="Helical" evidence="6">
    <location>
        <begin position="172"/>
        <end position="194"/>
    </location>
</feature>
<feature type="transmembrane region" description="Helical" evidence="6">
    <location>
        <begin position="84"/>
        <end position="109"/>
    </location>
</feature>
<dbReference type="PANTHER" id="PTHR30250">
    <property type="entry name" value="PST FAMILY PREDICTED COLANIC ACID TRANSPORTER"/>
    <property type="match status" value="1"/>
</dbReference>
<dbReference type="OrthoDB" id="109075at2"/>
<reference evidence="8" key="1">
    <citation type="submission" date="2017-01" db="EMBL/GenBank/DDBJ databases">
        <authorList>
            <person name="Varghese N."/>
            <person name="Submissions S."/>
        </authorList>
    </citation>
    <scope>NUCLEOTIDE SEQUENCE [LARGE SCALE GENOMIC DNA]</scope>
    <source>
        <strain evidence="8">DSM 23145</strain>
    </source>
</reference>